<dbReference type="RefSeq" id="WP_150040466.1">
    <property type="nucleotide sequence ID" value="NZ_OW485601.1"/>
</dbReference>
<name>A0A5M6IWZ5_9PROT</name>
<dbReference type="InterPro" id="IPR006356">
    <property type="entry name" value="HAD-SF_hydro_IIA_hyp3"/>
</dbReference>
<dbReference type="InterPro" id="IPR036412">
    <property type="entry name" value="HAD-like_sf"/>
</dbReference>
<sequence>MEHLTGFAPLASRYDGFIIDLWGVLHDGVSPYPGAVDVLARLQAMGKRSVLLSNAPRRSFMAQRGMRAMGIADALYTDILTSGEATHWMLRDRTDPFFAGLGDRVYHLGPERDRNVFEGLPITPVNRPDQATFLLNTGPDDDRSPTDPGPYMPELRACLAAGLPMVCANPDLEVIRGGVRLICAGTLAQCYEALGGVTRWIGKPDPAIYTPVVEMLGVPKHRVLAVGDALRTDIAGATGVGIDACWVLGGIHGAELGGNPGAVEAAARQAGLAPVAAVPSFIW</sequence>
<dbReference type="GO" id="GO:0016791">
    <property type="term" value="F:phosphatase activity"/>
    <property type="evidence" value="ECO:0007669"/>
    <property type="project" value="TreeGrafter"/>
</dbReference>
<dbReference type="EMBL" id="VWPK01000012">
    <property type="protein sequence ID" value="KAA5612367.1"/>
    <property type="molecule type" value="Genomic_DNA"/>
</dbReference>
<dbReference type="SUPFAM" id="SSF56784">
    <property type="entry name" value="HAD-like"/>
    <property type="match status" value="1"/>
</dbReference>
<keyword evidence="1" id="KW-0378">Hydrolase</keyword>
<dbReference type="PANTHER" id="PTHR19288">
    <property type="entry name" value="4-NITROPHENYLPHOSPHATASE-RELATED"/>
    <property type="match status" value="1"/>
</dbReference>
<dbReference type="AlphaFoldDB" id="A0A5M6IWZ5"/>
<dbReference type="OrthoDB" id="9791073at2"/>
<dbReference type="InterPro" id="IPR006357">
    <property type="entry name" value="HAD-SF_hydro_IIA"/>
</dbReference>
<dbReference type="InterPro" id="IPR023214">
    <property type="entry name" value="HAD_sf"/>
</dbReference>
<dbReference type="Pfam" id="PF13242">
    <property type="entry name" value="Hydrolase_like"/>
    <property type="match status" value="1"/>
</dbReference>
<proteinExistence type="predicted"/>
<dbReference type="CDD" id="cd07525">
    <property type="entry name" value="HAD_like"/>
    <property type="match status" value="1"/>
</dbReference>
<dbReference type="PANTHER" id="PTHR19288:SF90">
    <property type="entry name" value="OS08G0542600 PROTEIN"/>
    <property type="match status" value="1"/>
</dbReference>
<accession>A0A5M6IWZ5</accession>
<dbReference type="Proteomes" id="UP000325255">
    <property type="component" value="Unassembled WGS sequence"/>
</dbReference>
<organism evidence="1 2">
    <name type="scientific">Rhodovastum atsumiense</name>
    <dbReference type="NCBI Taxonomy" id="504468"/>
    <lineage>
        <taxon>Bacteria</taxon>
        <taxon>Pseudomonadati</taxon>
        <taxon>Pseudomonadota</taxon>
        <taxon>Alphaproteobacteria</taxon>
        <taxon>Acetobacterales</taxon>
        <taxon>Acetobacteraceae</taxon>
        <taxon>Rhodovastum</taxon>
    </lineage>
</organism>
<dbReference type="NCBIfam" id="TIGR01460">
    <property type="entry name" value="HAD-SF-IIA"/>
    <property type="match status" value="1"/>
</dbReference>
<protein>
    <submittedName>
        <fullName evidence="1">TIGR01459 family HAD-type hydrolase</fullName>
    </submittedName>
</protein>
<evidence type="ECO:0000313" key="2">
    <source>
        <dbReference type="Proteomes" id="UP000325255"/>
    </source>
</evidence>
<gene>
    <name evidence="1" type="ORF">F1189_09315</name>
</gene>
<keyword evidence="2" id="KW-1185">Reference proteome</keyword>
<evidence type="ECO:0000313" key="1">
    <source>
        <dbReference type="EMBL" id="KAA5612367.1"/>
    </source>
</evidence>
<reference evidence="1 2" key="1">
    <citation type="submission" date="2019-09" db="EMBL/GenBank/DDBJ databases">
        <title>Genome sequence of Rhodovastum atsumiense, a diverse member of the Acetobacteraceae family of non-sulfur purple photosynthetic bacteria.</title>
        <authorList>
            <person name="Meyer T."/>
            <person name="Kyndt J."/>
        </authorList>
    </citation>
    <scope>NUCLEOTIDE SEQUENCE [LARGE SCALE GENOMIC DNA]</scope>
    <source>
        <strain evidence="1 2">DSM 21279</strain>
    </source>
</reference>
<dbReference type="NCBIfam" id="TIGR01459">
    <property type="entry name" value="HAD-SF-IIA-hyp4"/>
    <property type="match status" value="1"/>
</dbReference>
<dbReference type="Gene3D" id="3.40.50.1000">
    <property type="entry name" value="HAD superfamily/HAD-like"/>
    <property type="match status" value="2"/>
</dbReference>
<comment type="caution">
    <text evidence="1">The sequence shown here is derived from an EMBL/GenBank/DDBJ whole genome shotgun (WGS) entry which is preliminary data.</text>
</comment>
<dbReference type="Pfam" id="PF13344">
    <property type="entry name" value="Hydrolase_6"/>
    <property type="match status" value="1"/>
</dbReference>
<dbReference type="GO" id="GO:0005737">
    <property type="term" value="C:cytoplasm"/>
    <property type="evidence" value="ECO:0007669"/>
    <property type="project" value="TreeGrafter"/>
</dbReference>